<dbReference type="EMBL" id="BMOB01000001">
    <property type="protein sequence ID" value="GGI76730.1"/>
    <property type="molecule type" value="Genomic_DNA"/>
</dbReference>
<evidence type="ECO:0000256" key="8">
    <source>
        <dbReference type="ARBA" id="ARBA00022989"/>
    </source>
</evidence>
<dbReference type="PANTHER" id="PTHR39583:SF2">
    <property type="entry name" value="TYPE II SECRETION SYSTEM PROTEIN J"/>
    <property type="match status" value="1"/>
</dbReference>
<reference evidence="11" key="1">
    <citation type="journal article" date="2014" name="Int. J. Syst. Evol. Microbiol.">
        <title>Complete genome sequence of Corynebacterium casei LMG S-19264T (=DSM 44701T), isolated from a smear-ripened cheese.</title>
        <authorList>
            <consortium name="US DOE Joint Genome Institute (JGI-PGF)"/>
            <person name="Walter F."/>
            <person name="Albersmeier A."/>
            <person name="Kalinowski J."/>
            <person name="Ruckert C."/>
        </authorList>
    </citation>
    <scope>NUCLEOTIDE SEQUENCE</scope>
    <source>
        <strain evidence="11">JCM 13919</strain>
    </source>
</reference>
<dbReference type="RefSeq" id="WP_165481053.1">
    <property type="nucleotide sequence ID" value="NZ_BMOB01000001.1"/>
</dbReference>
<keyword evidence="6" id="KW-0997">Cell inner membrane</keyword>
<reference evidence="11" key="2">
    <citation type="submission" date="2020-09" db="EMBL/GenBank/DDBJ databases">
        <authorList>
            <person name="Sun Q."/>
            <person name="Ohkuma M."/>
        </authorList>
    </citation>
    <scope>NUCLEOTIDE SEQUENCE</scope>
    <source>
        <strain evidence="11">JCM 13919</strain>
    </source>
</reference>
<dbReference type="Proteomes" id="UP000630149">
    <property type="component" value="Unassembled WGS sequence"/>
</dbReference>
<dbReference type="AlphaFoldDB" id="A0A917JPD8"/>
<evidence type="ECO:0000256" key="3">
    <source>
        <dbReference type="ARBA" id="ARBA00021539"/>
    </source>
</evidence>
<comment type="subcellular location">
    <subcellularLocation>
        <location evidence="1">Cell inner membrane</location>
        <topology evidence="1">Single-pass membrane protein</topology>
    </subcellularLocation>
</comment>
<dbReference type="InterPro" id="IPR051621">
    <property type="entry name" value="T2SS_protein_J"/>
</dbReference>
<keyword evidence="8 10" id="KW-1133">Transmembrane helix</keyword>
<gene>
    <name evidence="11" type="primary">xcpW</name>
    <name evidence="11" type="ORF">GCM10007966_01810</name>
</gene>
<dbReference type="GO" id="GO:0005886">
    <property type="term" value="C:plasma membrane"/>
    <property type="evidence" value="ECO:0007669"/>
    <property type="project" value="UniProtKB-SubCell"/>
</dbReference>
<dbReference type="InterPro" id="IPR045584">
    <property type="entry name" value="Pilin-like"/>
</dbReference>
<name>A0A917JPD8_9GAMM</name>
<feature type="transmembrane region" description="Helical" evidence="10">
    <location>
        <begin position="12"/>
        <end position="33"/>
    </location>
</feature>
<dbReference type="SUPFAM" id="SSF54523">
    <property type="entry name" value="Pili subunits"/>
    <property type="match status" value="1"/>
</dbReference>
<comment type="similarity">
    <text evidence="2">Belongs to the GSP J family.</text>
</comment>
<evidence type="ECO:0000256" key="5">
    <source>
        <dbReference type="ARBA" id="ARBA00022481"/>
    </source>
</evidence>
<dbReference type="NCBIfam" id="TIGR01711">
    <property type="entry name" value="gspJ"/>
    <property type="match status" value="1"/>
</dbReference>
<dbReference type="Pfam" id="PF11612">
    <property type="entry name" value="T2SSJ"/>
    <property type="match status" value="1"/>
</dbReference>
<evidence type="ECO:0000313" key="12">
    <source>
        <dbReference type="Proteomes" id="UP000630149"/>
    </source>
</evidence>
<keyword evidence="7 10" id="KW-0812">Transmembrane</keyword>
<evidence type="ECO:0000256" key="10">
    <source>
        <dbReference type="SAM" id="Phobius"/>
    </source>
</evidence>
<evidence type="ECO:0000256" key="6">
    <source>
        <dbReference type="ARBA" id="ARBA00022519"/>
    </source>
</evidence>
<protein>
    <recommendedName>
        <fullName evidence="3">Type II secretion system protein J</fullName>
    </recommendedName>
</protein>
<dbReference type="InterPro" id="IPR010055">
    <property type="entry name" value="T2SS_protein-GspJ"/>
</dbReference>
<dbReference type="Gene3D" id="3.10.610.10">
    <property type="entry name" value="GSPII I/J protein-like"/>
    <property type="match status" value="1"/>
</dbReference>
<keyword evidence="5" id="KW-0488">Methylation</keyword>
<evidence type="ECO:0000256" key="4">
    <source>
        <dbReference type="ARBA" id="ARBA00022475"/>
    </source>
</evidence>
<keyword evidence="9 10" id="KW-0472">Membrane</keyword>
<proteinExistence type="inferred from homology"/>
<evidence type="ECO:0000256" key="9">
    <source>
        <dbReference type="ARBA" id="ARBA00023136"/>
    </source>
</evidence>
<dbReference type="InterPro" id="IPR012902">
    <property type="entry name" value="N_methyl_site"/>
</dbReference>
<dbReference type="NCBIfam" id="TIGR02532">
    <property type="entry name" value="IV_pilin_GFxxxE"/>
    <property type="match status" value="1"/>
</dbReference>
<evidence type="ECO:0000313" key="11">
    <source>
        <dbReference type="EMBL" id="GGI76730.1"/>
    </source>
</evidence>
<evidence type="ECO:0000256" key="7">
    <source>
        <dbReference type="ARBA" id="ARBA00022692"/>
    </source>
</evidence>
<dbReference type="PROSITE" id="PS00409">
    <property type="entry name" value="PROKAR_NTER_METHYL"/>
    <property type="match status" value="1"/>
</dbReference>
<dbReference type="GO" id="GO:0015627">
    <property type="term" value="C:type II protein secretion system complex"/>
    <property type="evidence" value="ECO:0007669"/>
    <property type="project" value="InterPro"/>
</dbReference>
<sequence>MKIKGYTLIEIMIALAVFAILAVITSTSMYHAFTTRSRVNEQADRLNSLQLTMTIIERDTKQIIDRAIRGNDMLLIPSFIGEPGYTEFTRDGMVNPNSTEKRSTLKRVAYLCQNDKLIRRSWRMLDTPSREQYSDKVLLNKIKRCKFSYLNRSRQVLSEWRANAVQQNQTKEPLPVAFQMDIELEVWGRMNLLFIVPEALYGS</sequence>
<organism evidence="11 12">
    <name type="scientific">Legionella impletisoli</name>
    <dbReference type="NCBI Taxonomy" id="343510"/>
    <lineage>
        <taxon>Bacteria</taxon>
        <taxon>Pseudomonadati</taxon>
        <taxon>Pseudomonadota</taxon>
        <taxon>Gammaproteobacteria</taxon>
        <taxon>Legionellales</taxon>
        <taxon>Legionellaceae</taxon>
        <taxon>Legionella</taxon>
    </lineage>
</organism>
<comment type="caution">
    <text evidence="11">The sequence shown here is derived from an EMBL/GenBank/DDBJ whole genome shotgun (WGS) entry which is preliminary data.</text>
</comment>
<evidence type="ECO:0000256" key="2">
    <source>
        <dbReference type="ARBA" id="ARBA00011084"/>
    </source>
</evidence>
<accession>A0A917JPD8</accession>
<dbReference type="PANTHER" id="PTHR39583">
    <property type="entry name" value="TYPE II SECRETION SYSTEM PROTEIN J-RELATED"/>
    <property type="match status" value="1"/>
</dbReference>
<dbReference type="GO" id="GO:0015628">
    <property type="term" value="P:protein secretion by the type II secretion system"/>
    <property type="evidence" value="ECO:0007669"/>
    <property type="project" value="InterPro"/>
</dbReference>
<dbReference type="Pfam" id="PF07963">
    <property type="entry name" value="N_methyl"/>
    <property type="match status" value="1"/>
</dbReference>
<evidence type="ECO:0000256" key="1">
    <source>
        <dbReference type="ARBA" id="ARBA00004377"/>
    </source>
</evidence>
<keyword evidence="12" id="KW-1185">Reference proteome</keyword>
<keyword evidence="4" id="KW-1003">Cell membrane</keyword>